<evidence type="ECO:0000313" key="3">
    <source>
        <dbReference type="Proteomes" id="UP000007726"/>
    </source>
</evidence>
<dbReference type="SUPFAM" id="SSF56281">
    <property type="entry name" value="Metallo-hydrolase/oxidoreductase"/>
    <property type="match status" value="1"/>
</dbReference>
<evidence type="ECO:0000259" key="1">
    <source>
        <dbReference type="Pfam" id="PF00753"/>
    </source>
</evidence>
<dbReference type="Gene3D" id="3.60.15.10">
    <property type="entry name" value="Ribonuclease Z/Hydroxyacylglutathione hydrolase-like"/>
    <property type="match status" value="1"/>
</dbReference>
<protein>
    <submittedName>
        <fullName evidence="2">Beta-lactamase domain protein</fullName>
    </submittedName>
</protein>
<dbReference type="HOGENOM" id="CLU_052638_0_0_9"/>
<proteinExistence type="predicted"/>
<organism evidence="2 3">
    <name type="scientific">Desulfitobacterium hafniense (strain DSM 10664 / DCB-2)</name>
    <dbReference type="NCBI Taxonomy" id="272564"/>
    <lineage>
        <taxon>Bacteria</taxon>
        <taxon>Bacillati</taxon>
        <taxon>Bacillota</taxon>
        <taxon>Clostridia</taxon>
        <taxon>Eubacteriales</taxon>
        <taxon>Desulfitobacteriaceae</taxon>
        <taxon>Desulfitobacterium</taxon>
    </lineage>
</organism>
<dbReference type="RefSeq" id="WP_015944524.1">
    <property type="nucleotide sequence ID" value="NC_011830.1"/>
</dbReference>
<dbReference type="KEGG" id="dhd:Dhaf_3308"/>
<dbReference type="InterPro" id="IPR036866">
    <property type="entry name" value="RibonucZ/Hydroxyglut_hydro"/>
</dbReference>
<dbReference type="EMBL" id="CP001336">
    <property type="protein sequence ID" value="ACL21326.1"/>
    <property type="molecule type" value="Genomic_DNA"/>
</dbReference>
<name>B8G2H6_DESHD</name>
<feature type="domain" description="Metallo-beta-lactamase" evidence="1">
    <location>
        <begin position="13"/>
        <end position="105"/>
    </location>
</feature>
<dbReference type="AlphaFoldDB" id="B8G2H6"/>
<evidence type="ECO:0000313" key="2">
    <source>
        <dbReference type="EMBL" id="ACL21326.1"/>
    </source>
</evidence>
<sequence length="393" mass="44771">MGNCIVHFLPAKAGDCFVVEFDNGECILVDCGYKSTYESELKPLLTQLKHKGRRVILMLITHIDQDHLEGAIAFLRENGPANAPHIIEVENIWFNGFFNTLFMRDEFQERKRAAIGELQKKRMNMILGQLSMQSDGNVGPISAAHSRSFEELCAQNGYRLNAQFADRVVKRNADNRNQLVDHSIQIGECKLIVLSPNESSLNRLAHKLNIEMIRNFGIHYELSEDMEFAALFERLMELQIEPGCLEEYISASEPRLERWVGTSTLAPMNEVNNASVVIEIEYKGTKLLFSGDSDSDSWAEFLTDEYDLIKISHHGTTKPNIKLLEKAKGRTLLISTDGGKQNRHPENDLLARAILAGNKTICFNYDIKQKQELMDMQEKYGYSAMFGYREIRL</sequence>
<gene>
    <name evidence="2" type="ordered locus">Dhaf_3308</name>
</gene>
<reference evidence="2 3" key="1">
    <citation type="journal article" date="2012" name="BMC Microbiol.">
        <title>Genome sequence of Desulfitobacterium hafniense DCB-2, a Gram-positive anaerobe capable of dehalogenation and metal reduction.</title>
        <authorList>
            <person name="Kim S.H."/>
            <person name="Harzman C."/>
            <person name="Davis J.K."/>
            <person name="Hutcheson R."/>
            <person name="Broderick J.B."/>
            <person name="Marsh T.L."/>
            <person name="Tiedje J.M."/>
        </authorList>
    </citation>
    <scope>NUCLEOTIDE SEQUENCE [LARGE SCALE GENOMIC DNA]</scope>
    <source>
        <strain evidence="3">DSM 10664 / DCB-2</strain>
    </source>
</reference>
<dbReference type="PANTHER" id="PTHR30619:SF1">
    <property type="entry name" value="RECOMBINATION PROTEIN 2"/>
    <property type="match status" value="1"/>
</dbReference>
<dbReference type="Proteomes" id="UP000007726">
    <property type="component" value="Chromosome"/>
</dbReference>
<dbReference type="InterPro" id="IPR052159">
    <property type="entry name" value="Competence_DNA_uptake"/>
</dbReference>
<dbReference type="Pfam" id="PF00753">
    <property type="entry name" value="Lactamase_B"/>
    <property type="match status" value="1"/>
</dbReference>
<dbReference type="PANTHER" id="PTHR30619">
    <property type="entry name" value="DNA INTERNALIZATION/COMPETENCE PROTEIN COMEC/REC2"/>
    <property type="match status" value="1"/>
</dbReference>
<dbReference type="InterPro" id="IPR001279">
    <property type="entry name" value="Metallo-B-lactamas"/>
</dbReference>
<accession>B8G2H6</accession>